<evidence type="ECO:0000259" key="20">
    <source>
        <dbReference type="PROSITE" id="PS51168"/>
    </source>
</evidence>
<dbReference type="Proteomes" id="UP000886817">
    <property type="component" value="Unassembled WGS sequence"/>
</dbReference>
<dbReference type="NCBIfam" id="NF008865">
    <property type="entry name" value="PRK11898.1"/>
    <property type="match status" value="1"/>
</dbReference>
<evidence type="ECO:0000256" key="15">
    <source>
        <dbReference type="ARBA" id="ARBA00023268"/>
    </source>
</evidence>
<gene>
    <name evidence="23" type="primary">pheA</name>
    <name evidence="23" type="ORF">IAA45_06595</name>
</gene>
<keyword evidence="14 23" id="KW-0456">Lyase</keyword>
<keyword evidence="11" id="KW-0057">Aromatic amino acid biosynthesis</keyword>
<dbReference type="Pfam" id="PF01817">
    <property type="entry name" value="CM_2"/>
    <property type="match status" value="1"/>
</dbReference>
<feature type="domain" description="Chorismate mutase" evidence="20">
    <location>
        <begin position="1"/>
        <end position="88"/>
    </location>
</feature>
<dbReference type="InterPro" id="IPR002701">
    <property type="entry name" value="CM_II_prokaryot"/>
</dbReference>
<dbReference type="PROSITE" id="PS51671">
    <property type="entry name" value="ACT"/>
    <property type="match status" value="1"/>
</dbReference>
<dbReference type="PROSITE" id="PS51171">
    <property type="entry name" value="PREPHENATE_DEHYDR_3"/>
    <property type="match status" value="1"/>
</dbReference>
<evidence type="ECO:0000313" key="24">
    <source>
        <dbReference type="Proteomes" id="UP000886817"/>
    </source>
</evidence>
<evidence type="ECO:0000256" key="3">
    <source>
        <dbReference type="ARBA" id="ARBA00004496"/>
    </source>
</evidence>
<dbReference type="CDD" id="cd13631">
    <property type="entry name" value="PBP2_Ct-PDT_like"/>
    <property type="match status" value="1"/>
</dbReference>
<dbReference type="PROSITE" id="PS00858">
    <property type="entry name" value="PREPHENATE_DEHYDR_2"/>
    <property type="match status" value="1"/>
</dbReference>
<comment type="subcellular location">
    <subcellularLocation>
        <location evidence="3">Cytoplasm</location>
    </subcellularLocation>
</comment>
<comment type="pathway">
    <text evidence="5">Metabolic intermediate biosynthesis; prephenate biosynthesis; prephenate from chorismate: step 1/1.</text>
</comment>
<dbReference type="InterPro" id="IPR036263">
    <property type="entry name" value="Chorismate_II_sf"/>
</dbReference>
<dbReference type="PIRSF" id="PIRSF001500">
    <property type="entry name" value="Chor_mut_pdt_Ppr"/>
    <property type="match status" value="1"/>
</dbReference>
<dbReference type="EMBL" id="DXEX01000144">
    <property type="protein sequence ID" value="HIX59368.1"/>
    <property type="molecule type" value="Genomic_DNA"/>
</dbReference>
<dbReference type="PROSITE" id="PS51168">
    <property type="entry name" value="CHORISMATE_MUT_2"/>
    <property type="match status" value="1"/>
</dbReference>
<dbReference type="Gene3D" id="1.20.59.10">
    <property type="entry name" value="Chorismate mutase"/>
    <property type="match status" value="1"/>
</dbReference>
<keyword evidence="10" id="KW-0028">Amino-acid biosynthesis</keyword>
<evidence type="ECO:0000256" key="1">
    <source>
        <dbReference type="ARBA" id="ARBA00000824"/>
    </source>
</evidence>
<evidence type="ECO:0000259" key="21">
    <source>
        <dbReference type="PROSITE" id="PS51171"/>
    </source>
</evidence>
<comment type="function">
    <text evidence="2">Catalyzes the Claisen rearrangement of chorismate to prephenate and the decarboxylation/dehydration of prephenate to phenylpyruvate.</text>
</comment>
<reference evidence="23" key="2">
    <citation type="submission" date="2021-04" db="EMBL/GenBank/DDBJ databases">
        <authorList>
            <person name="Gilroy R."/>
        </authorList>
    </citation>
    <scope>NUCLEOTIDE SEQUENCE</scope>
    <source>
        <strain evidence="23">ChiSjej1B19-8411</strain>
    </source>
</reference>
<dbReference type="SUPFAM" id="SSF48600">
    <property type="entry name" value="Chorismate mutase II"/>
    <property type="match status" value="1"/>
</dbReference>
<comment type="caution">
    <text evidence="23">The sequence shown here is derived from an EMBL/GenBank/DDBJ whole genome shotgun (WGS) entry which is preliminary data.</text>
</comment>
<dbReference type="GO" id="GO:0046417">
    <property type="term" value="P:chorismate metabolic process"/>
    <property type="evidence" value="ECO:0007669"/>
    <property type="project" value="InterPro"/>
</dbReference>
<dbReference type="Pfam" id="PF00800">
    <property type="entry name" value="PDT"/>
    <property type="match status" value="1"/>
</dbReference>
<dbReference type="InterPro" id="IPR002912">
    <property type="entry name" value="ACT_dom"/>
</dbReference>
<protein>
    <recommendedName>
        <fullName evidence="7">Bifunctional chorismate mutase/prephenate dehydratase</fullName>
        <ecNumber evidence="6">4.2.1.51</ecNumber>
    </recommendedName>
    <alternativeName>
        <fullName evidence="17">Chorismate mutase-prephenate dehydratase</fullName>
    </alternativeName>
    <alternativeName>
        <fullName evidence="8">Prephenate dehydratase</fullName>
    </alternativeName>
    <alternativeName>
        <fullName evidence="16">p-protein</fullName>
    </alternativeName>
</protein>
<accession>A0A9D1WI78</accession>
<name>A0A9D1WI78_9FIRM</name>
<feature type="domain" description="Prephenate dehydratase" evidence="21">
    <location>
        <begin position="111"/>
        <end position="289"/>
    </location>
</feature>
<evidence type="ECO:0000313" key="23">
    <source>
        <dbReference type="EMBL" id="HIX59368.1"/>
    </source>
</evidence>
<reference evidence="23" key="1">
    <citation type="journal article" date="2021" name="PeerJ">
        <title>Extensive microbial diversity within the chicken gut microbiome revealed by metagenomics and culture.</title>
        <authorList>
            <person name="Gilroy R."/>
            <person name="Ravi A."/>
            <person name="Getino M."/>
            <person name="Pursley I."/>
            <person name="Horton D.L."/>
            <person name="Alikhan N.F."/>
            <person name="Baker D."/>
            <person name="Gharbi K."/>
            <person name="Hall N."/>
            <person name="Watson M."/>
            <person name="Adriaenssens E.M."/>
            <person name="Foster-Nyarko E."/>
            <person name="Jarju S."/>
            <person name="Secka A."/>
            <person name="Antonio M."/>
            <person name="Oren A."/>
            <person name="Chaudhuri R.R."/>
            <person name="La Ragione R."/>
            <person name="Hildebrand F."/>
            <person name="Pallen M.J."/>
        </authorList>
    </citation>
    <scope>NUCLEOTIDE SEQUENCE</scope>
    <source>
        <strain evidence="23">ChiSjej1B19-8411</strain>
    </source>
</reference>
<keyword evidence="15" id="KW-0511">Multifunctional enzyme</keyword>
<dbReference type="SUPFAM" id="SSF53850">
    <property type="entry name" value="Periplasmic binding protein-like II"/>
    <property type="match status" value="1"/>
</dbReference>
<evidence type="ECO:0000256" key="18">
    <source>
        <dbReference type="ARBA" id="ARBA00047848"/>
    </source>
</evidence>
<dbReference type="GO" id="GO:0005737">
    <property type="term" value="C:cytoplasm"/>
    <property type="evidence" value="ECO:0007669"/>
    <property type="project" value="UniProtKB-SubCell"/>
</dbReference>
<evidence type="ECO:0000256" key="6">
    <source>
        <dbReference type="ARBA" id="ARBA00013147"/>
    </source>
</evidence>
<dbReference type="PANTHER" id="PTHR21022:SF19">
    <property type="entry name" value="PREPHENATE DEHYDRATASE-RELATED"/>
    <property type="match status" value="1"/>
</dbReference>
<organism evidence="23 24">
    <name type="scientific">Candidatus Blautia gallistercoris</name>
    <dbReference type="NCBI Taxonomy" id="2838490"/>
    <lineage>
        <taxon>Bacteria</taxon>
        <taxon>Bacillati</taxon>
        <taxon>Bacillota</taxon>
        <taxon>Clostridia</taxon>
        <taxon>Lachnospirales</taxon>
        <taxon>Lachnospiraceae</taxon>
        <taxon>Blautia</taxon>
    </lineage>
</organism>
<dbReference type="Gene3D" id="3.30.70.260">
    <property type="match status" value="1"/>
</dbReference>
<dbReference type="SMART" id="SM00830">
    <property type="entry name" value="CM_2"/>
    <property type="match status" value="1"/>
</dbReference>
<evidence type="ECO:0000256" key="13">
    <source>
        <dbReference type="ARBA" id="ARBA00023235"/>
    </source>
</evidence>
<evidence type="ECO:0000256" key="7">
    <source>
        <dbReference type="ARBA" id="ARBA00014401"/>
    </source>
</evidence>
<keyword evidence="12" id="KW-0584">Phenylalanine biosynthesis</keyword>
<evidence type="ECO:0000256" key="5">
    <source>
        <dbReference type="ARBA" id="ARBA00004817"/>
    </source>
</evidence>
<dbReference type="Gene3D" id="3.40.190.10">
    <property type="entry name" value="Periplasmic binding protein-like II"/>
    <property type="match status" value="2"/>
</dbReference>
<evidence type="ECO:0000256" key="8">
    <source>
        <dbReference type="ARBA" id="ARBA00021872"/>
    </source>
</evidence>
<feature type="domain" description="ACT" evidence="22">
    <location>
        <begin position="301"/>
        <end position="377"/>
    </location>
</feature>
<keyword evidence="13" id="KW-0413">Isomerase</keyword>
<evidence type="ECO:0000256" key="4">
    <source>
        <dbReference type="ARBA" id="ARBA00004741"/>
    </source>
</evidence>
<keyword evidence="9" id="KW-0963">Cytoplasm</keyword>
<evidence type="ECO:0000259" key="22">
    <source>
        <dbReference type="PROSITE" id="PS51671"/>
    </source>
</evidence>
<proteinExistence type="predicted"/>
<evidence type="ECO:0000256" key="9">
    <source>
        <dbReference type="ARBA" id="ARBA00022490"/>
    </source>
</evidence>
<dbReference type="InterPro" id="IPR008242">
    <property type="entry name" value="Chor_mutase/pphenate_deHydtase"/>
</dbReference>
<dbReference type="GO" id="GO:0004664">
    <property type="term" value="F:prephenate dehydratase activity"/>
    <property type="evidence" value="ECO:0007669"/>
    <property type="project" value="UniProtKB-EC"/>
</dbReference>
<comment type="catalytic activity">
    <reaction evidence="18">
        <text>prephenate + H(+) = 3-phenylpyruvate + CO2 + H2O</text>
        <dbReference type="Rhea" id="RHEA:21648"/>
        <dbReference type="ChEBI" id="CHEBI:15377"/>
        <dbReference type="ChEBI" id="CHEBI:15378"/>
        <dbReference type="ChEBI" id="CHEBI:16526"/>
        <dbReference type="ChEBI" id="CHEBI:18005"/>
        <dbReference type="ChEBI" id="CHEBI:29934"/>
        <dbReference type="EC" id="4.2.1.51"/>
    </reaction>
</comment>
<evidence type="ECO:0000256" key="12">
    <source>
        <dbReference type="ARBA" id="ARBA00023222"/>
    </source>
</evidence>
<dbReference type="AlphaFoldDB" id="A0A9D1WI78"/>
<evidence type="ECO:0000256" key="17">
    <source>
        <dbReference type="ARBA" id="ARBA00031520"/>
    </source>
</evidence>
<dbReference type="PANTHER" id="PTHR21022">
    <property type="entry name" value="PREPHENATE DEHYDRATASE P PROTEIN"/>
    <property type="match status" value="1"/>
</dbReference>
<dbReference type="InterPro" id="IPR036979">
    <property type="entry name" value="CM_dom_sf"/>
</dbReference>
<dbReference type="InterPro" id="IPR018528">
    <property type="entry name" value="Preph_deHydtase_CS"/>
</dbReference>
<evidence type="ECO:0000256" key="11">
    <source>
        <dbReference type="ARBA" id="ARBA00023141"/>
    </source>
</evidence>
<evidence type="ECO:0000256" key="19">
    <source>
        <dbReference type="PIRSR" id="PIRSR001500-2"/>
    </source>
</evidence>
<evidence type="ECO:0000256" key="14">
    <source>
        <dbReference type="ARBA" id="ARBA00023239"/>
    </source>
</evidence>
<evidence type="ECO:0000256" key="10">
    <source>
        <dbReference type="ARBA" id="ARBA00022605"/>
    </source>
</evidence>
<dbReference type="InterPro" id="IPR045865">
    <property type="entry name" value="ACT-like_dom_sf"/>
</dbReference>
<dbReference type="GO" id="GO:0004106">
    <property type="term" value="F:chorismate mutase activity"/>
    <property type="evidence" value="ECO:0007669"/>
    <property type="project" value="UniProtKB-EC"/>
</dbReference>
<evidence type="ECO:0000256" key="16">
    <source>
        <dbReference type="ARBA" id="ARBA00031175"/>
    </source>
</evidence>
<comment type="catalytic activity">
    <reaction evidence="1">
        <text>chorismate = prephenate</text>
        <dbReference type="Rhea" id="RHEA:13897"/>
        <dbReference type="ChEBI" id="CHEBI:29748"/>
        <dbReference type="ChEBI" id="CHEBI:29934"/>
        <dbReference type="EC" id="5.4.99.5"/>
    </reaction>
</comment>
<evidence type="ECO:0000256" key="2">
    <source>
        <dbReference type="ARBA" id="ARBA00002364"/>
    </source>
</evidence>
<dbReference type="GO" id="GO:0009094">
    <property type="term" value="P:L-phenylalanine biosynthetic process"/>
    <property type="evidence" value="ECO:0007669"/>
    <property type="project" value="UniProtKB-KW"/>
</dbReference>
<dbReference type="SUPFAM" id="SSF55021">
    <property type="entry name" value="ACT-like"/>
    <property type="match status" value="1"/>
</dbReference>
<dbReference type="CDD" id="cd04905">
    <property type="entry name" value="ACT_CM-PDT"/>
    <property type="match status" value="1"/>
</dbReference>
<comment type="pathway">
    <text evidence="4">Amino-acid biosynthesis; L-phenylalanine biosynthesis; phenylpyruvate from prephenate: step 1/1.</text>
</comment>
<dbReference type="InterPro" id="IPR001086">
    <property type="entry name" value="Preph_deHydtase"/>
</dbReference>
<dbReference type="EC" id="4.2.1.51" evidence="6"/>
<sequence>MTELEKSRAHIDDIDRRIVELFEERMEVSSQVAEYKIQTGKQVLDPGREQDKLKTLQEMTHNAFNSMGVRELFQQIMTISRRKQYQLLGEHGIWDLDGEFQMVEKLPGAEKVVYQGIEGAYSYAAMKQFFGADVTHYHVKTWKEAVEDIVSQKADYAVLPIENSTAGIVSDIYDLLAEYDNIYIVGEQIIRCEHVLMGLPGASIGDIQTVYSHRQGLMQCRRFLEEHTEWEQVALENTAMAAAKVKKDGKKEQAAIASRYAAQVQGLSIIKENIFSNKNNSTRFVVVSRRSVFRKDAQKISIGFEIPHETGSLYSMLSHIIYNGLNMTKIESRPIAGENWQYRFFVDFEGNLQDAAVKNALTGLKTEAKKMRVYGNY</sequence>
<feature type="site" description="Essential for prephenate dehydratase activity" evidence="19">
    <location>
        <position position="282"/>
    </location>
</feature>